<dbReference type="Proteomes" id="UP000606600">
    <property type="component" value="Unassembled WGS sequence"/>
</dbReference>
<reference evidence="1 2" key="1">
    <citation type="submission" date="2020-09" db="EMBL/GenBank/DDBJ databases">
        <title>Novel species of Mucilaginibacter isolated from a glacier on the Tibetan Plateau.</title>
        <authorList>
            <person name="Liu Q."/>
            <person name="Xin Y.-H."/>
        </authorList>
    </citation>
    <scope>NUCLEOTIDE SEQUENCE [LARGE SCALE GENOMIC DNA]</scope>
    <source>
        <strain evidence="1 2">ZT4R22</strain>
    </source>
</reference>
<sequence length="130" mass="15314">MIGKFDIWDSRNQRIIAASGIFLYLIFHNPRKFYAEAFQNQQCVEKVQVQQMEFNGIIEKAFLDSSNHLYHTITVKEDGESNTSYVDPIPDELWYKLTPGTRLFKQRDSLNFYISTTDCKDTIRLSFNCR</sequence>
<keyword evidence="2" id="KW-1185">Reference proteome</keyword>
<evidence type="ECO:0000313" key="1">
    <source>
        <dbReference type="EMBL" id="MBD1365561.1"/>
    </source>
</evidence>
<evidence type="ECO:0000313" key="2">
    <source>
        <dbReference type="Proteomes" id="UP000606600"/>
    </source>
</evidence>
<gene>
    <name evidence="1" type="ORF">IDJ77_17230</name>
</gene>
<organism evidence="1 2">
    <name type="scientific">Mucilaginibacter pankratovii</name>
    <dbReference type="NCBI Taxonomy" id="2772110"/>
    <lineage>
        <taxon>Bacteria</taxon>
        <taxon>Pseudomonadati</taxon>
        <taxon>Bacteroidota</taxon>
        <taxon>Sphingobacteriia</taxon>
        <taxon>Sphingobacteriales</taxon>
        <taxon>Sphingobacteriaceae</taxon>
        <taxon>Mucilaginibacter</taxon>
    </lineage>
</organism>
<accession>A0ABR7WTC2</accession>
<protein>
    <submittedName>
        <fullName evidence="1">Uncharacterized protein</fullName>
    </submittedName>
</protein>
<dbReference type="RefSeq" id="WP_191190229.1">
    <property type="nucleotide sequence ID" value="NZ_JACWMY010000009.1"/>
</dbReference>
<dbReference type="EMBL" id="JACWMY010000009">
    <property type="protein sequence ID" value="MBD1365561.1"/>
    <property type="molecule type" value="Genomic_DNA"/>
</dbReference>
<proteinExistence type="predicted"/>
<name>A0ABR7WTC2_9SPHI</name>
<comment type="caution">
    <text evidence="1">The sequence shown here is derived from an EMBL/GenBank/DDBJ whole genome shotgun (WGS) entry which is preliminary data.</text>
</comment>